<organism evidence="2 3">
    <name type="scientific">Idiomarina baltica OS145</name>
    <dbReference type="NCBI Taxonomy" id="314276"/>
    <lineage>
        <taxon>Bacteria</taxon>
        <taxon>Pseudomonadati</taxon>
        <taxon>Pseudomonadota</taxon>
        <taxon>Gammaproteobacteria</taxon>
        <taxon>Alteromonadales</taxon>
        <taxon>Idiomarinaceae</taxon>
        <taxon>Idiomarina</taxon>
    </lineage>
</organism>
<proteinExistence type="predicted"/>
<name>A0ABM9WJ15_9GAMM</name>
<protein>
    <submittedName>
        <fullName evidence="2">Quinolinate synthetase</fullName>
        <ecNumber evidence="2">1.4.3.-</ecNumber>
    </submittedName>
</protein>
<evidence type="ECO:0000313" key="3">
    <source>
        <dbReference type="Proteomes" id="UP000016543"/>
    </source>
</evidence>
<dbReference type="EC" id="1.4.3.-" evidence="2"/>
<accession>A0ABM9WJ15</accession>
<reference evidence="2 3" key="1">
    <citation type="submission" date="2006-01" db="EMBL/GenBank/DDBJ databases">
        <authorList>
            <person name="Brettar I."/>
            <person name="Hofle M."/>
            <person name="Ferriera S."/>
            <person name="Johnson J."/>
            <person name="Kravitz S."/>
            <person name="Halpern A."/>
            <person name="Remington K."/>
            <person name="Beeson K."/>
            <person name="Tran B."/>
            <person name="Rogers Y.-H."/>
            <person name="Friedman R."/>
            <person name="Venter J.C."/>
        </authorList>
    </citation>
    <scope>NUCLEOTIDE SEQUENCE [LARGE SCALE GENOMIC DNA]</scope>
    <source>
        <strain evidence="2 3">OS145</strain>
    </source>
</reference>
<dbReference type="EMBL" id="AAMX01000035">
    <property type="protein sequence ID" value="EAQ30914.1"/>
    <property type="molecule type" value="Genomic_DNA"/>
</dbReference>
<evidence type="ECO:0000256" key="1">
    <source>
        <dbReference type="SAM" id="MobiDB-lite"/>
    </source>
</evidence>
<feature type="compositionally biased region" description="Polar residues" evidence="1">
    <location>
        <begin position="1"/>
        <end position="10"/>
    </location>
</feature>
<sequence>MLAQNAQVTSVRQKRKVHERRRREAEEVVGCAGFEPATN</sequence>
<dbReference type="Proteomes" id="UP000016543">
    <property type="component" value="Unassembled WGS sequence"/>
</dbReference>
<keyword evidence="3" id="KW-1185">Reference proteome</keyword>
<keyword evidence="2" id="KW-0560">Oxidoreductase</keyword>
<gene>
    <name evidence="2" type="ORF">OS145_11359</name>
</gene>
<feature type="region of interest" description="Disordered" evidence="1">
    <location>
        <begin position="1"/>
        <end position="39"/>
    </location>
</feature>
<comment type="caution">
    <text evidence="2">The sequence shown here is derived from an EMBL/GenBank/DDBJ whole genome shotgun (WGS) entry which is preliminary data.</text>
</comment>
<feature type="compositionally biased region" description="Basic residues" evidence="1">
    <location>
        <begin position="12"/>
        <end position="21"/>
    </location>
</feature>
<dbReference type="GO" id="GO:0016491">
    <property type="term" value="F:oxidoreductase activity"/>
    <property type="evidence" value="ECO:0007669"/>
    <property type="project" value="UniProtKB-KW"/>
</dbReference>
<evidence type="ECO:0000313" key="2">
    <source>
        <dbReference type="EMBL" id="EAQ30914.1"/>
    </source>
</evidence>